<dbReference type="InterPro" id="IPR017972">
    <property type="entry name" value="Cyt_P450_CS"/>
</dbReference>
<keyword evidence="17" id="KW-1185">Reference proteome</keyword>
<dbReference type="GO" id="GO:0004497">
    <property type="term" value="F:monooxygenase activity"/>
    <property type="evidence" value="ECO:0007669"/>
    <property type="project" value="UniProtKB-KW"/>
</dbReference>
<evidence type="ECO:0000313" key="17">
    <source>
        <dbReference type="Proteomes" id="UP001497382"/>
    </source>
</evidence>
<feature type="binding site" description="axial binding residue" evidence="13">
    <location>
        <position position="463"/>
    </location>
    <ligand>
        <name>heme</name>
        <dbReference type="ChEBI" id="CHEBI:30413"/>
    </ligand>
    <ligandPart>
        <name>Fe</name>
        <dbReference type="ChEBI" id="CHEBI:18248"/>
    </ligandPart>
</feature>
<evidence type="ECO:0000256" key="15">
    <source>
        <dbReference type="SAM" id="Phobius"/>
    </source>
</evidence>
<dbReference type="PANTHER" id="PTHR24292">
    <property type="entry name" value="CYTOCHROME P450"/>
    <property type="match status" value="1"/>
</dbReference>
<dbReference type="InterPro" id="IPR001128">
    <property type="entry name" value="Cyt_P450"/>
</dbReference>
<dbReference type="EMBL" id="CAXIEN010000211">
    <property type="protein sequence ID" value="CAL1286965.1"/>
    <property type="molecule type" value="Genomic_DNA"/>
</dbReference>
<evidence type="ECO:0000256" key="5">
    <source>
        <dbReference type="ARBA" id="ARBA00022617"/>
    </source>
</evidence>
<dbReference type="Gene3D" id="1.10.630.10">
    <property type="entry name" value="Cytochrome P450"/>
    <property type="match status" value="2"/>
</dbReference>
<keyword evidence="10 13" id="KW-0408">Iron</keyword>
<protein>
    <recommendedName>
        <fullName evidence="18">Cytochrome P450</fullName>
    </recommendedName>
</protein>
<comment type="similarity">
    <text evidence="4 14">Belongs to the cytochrome P450 family.</text>
</comment>
<feature type="transmembrane region" description="Helical" evidence="15">
    <location>
        <begin position="220"/>
        <end position="241"/>
    </location>
</feature>
<dbReference type="GO" id="GO:0016705">
    <property type="term" value="F:oxidoreductase activity, acting on paired donors, with incorporation or reduction of molecular oxygen"/>
    <property type="evidence" value="ECO:0007669"/>
    <property type="project" value="InterPro"/>
</dbReference>
<evidence type="ECO:0000256" key="9">
    <source>
        <dbReference type="ARBA" id="ARBA00023002"/>
    </source>
</evidence>
<reference evidence="16 17" key="1">
    <citation type="submission" date="2024-04" db="EMBL/GenBank/DDBJ databases">
        <authorList>
            <person name="Rising A."/>
            <person name="Reimegard J."/>
            <person name="Sonavane S."/>
            <person name="Akerstrom W."/>
            <person name="Nylinder S."/>
            <person name="Hedman E."/>
            <person name="Kallberg Y."/>
        </authorList>
    </citation>
    <scope>NUCLEOTIDE SEQUENCE [LARGE SCALE GENOMIC DNA]</scope>
</reference>
<evidence type="ECO:0000256" key="10">
    <source>
        <dbReference type="ARBA" id="ARBA00023004"/>
    </source>
</evidence>
<dbReference type="FunFam" id="1.10.630.10:FF:000182">
    <property type="entry name" value="Cytochrome P450 3A4"/>
    <property type="match status" value="1"/>
</dbReference>
<dbReference type="InterPro" id="IPR050476">
    <property type="entry name" value="Insect_CytP450_Detox"/>
</dbReference>
<keyword evidence="6 13" id="KW-0479">Metal-binding</keyword>
<evidence type="ECO:0000256" key="7">
    <source>
        <dbReference type="ARBA" id="ARBA00022824"/>
    </source>
</evidence>
<dbReference type="PROSITE" id="PS00086">
    <property type="entry name" value="CYTOCHROME_P450"/>
    <property type="match status" value="1"/>
</dbReference>
<keyword evidence="5 13" id="KW-0349">Heme</keyword>
<comment type="caution">
    <text evidence="16">The sequence shown here is derived from an EMBL/GenBank/DDBJ whole genome shotgun (WGS) entry which is preliminary data.</text>
</comment>
<comment type="cofactor">
    <cofactor evidence="1 13">
        <name>heme</name>
        <dbReference type="ChEBI" id="CHEBI:30413"/>
    </cofactor>
</comment>
<dbReference type="PRINTS" id="PR00463">
    <property type="entry name" value="EP450I"/>
</dbReference>
<dbReference type="PANTHER" id="PTHR24292:SF102">
    <property type="entry name" value="CYTOCHROME P450 FAMILY-RELATED"/>
    <property type="match status" value="1"/>
</dbReference>
<keyword evidence="7" id="KW-0256">Endoplasmic reticulum</keyword>
<feature type="transmembrane region" description="Helical" evidence="15">
    <location>
        <begin position="6"/>
        <end position="24"/>
    </location>
</feature>
<dbReference type="InterPro" id="IPR002401">
    <property type="entry name" value="Cyt_P450_E_grp-I"/>
</dbReference>
<sequence length="522" mass="60021">MDVSLALFIIITTYLTVVIARWALKRHKRLSLFKRYGISGPETSFITGNMNQLKSGATPNDIITSWLKEYGDVFGYFLGDIPYLVIKDLDMIKQVFIKDFHVFNNRQDMFLDIKPFNNSVIYLKDKRWKEVRSFLAPTFSSGKIKLMTDIVNKKVDITLDVVEKHAQKNEMFDIYELVQGLTLDVIADCALAMKTDCQKNPKDIFLISVRDFFRYIENWAMDYAIMFPFVATIITFILKYMTSGRMTSLIVYSVNRAIAVKRENPDVKSMDYLKLMLDHSDAKVPSGLTDEEIVANAYVFMLAGYETTATALAFTIYLLVKHPEIQEKLYQEIEKIEDSSYSSVQSLQYLDQVFSESLRYYPPVTGFVSRQCQQDHQVGSITIPEGAVVLAPVWDIHHDPELWPDPWNFDPDRFSLDNKASLNTHTRSFKLLWNFDPDRFSLDNKASLNSMAYMPFGIGRRNCIGARFAQLEVKLAIFRLLKKFKLEACEKTGDNLLLKCPTFIINPANGVYLRTVPRTATS</sequence>
<evidence type="ECO:0000256" key="12">
    <source>
        <dbReference type="ARBA" id="ARBA00023136"/>
    </source>
</evidence>
<gene>
    <name evidence="16" type="ORF">LARSCL_LOCUS14545</name>
</gene>
<evidence type="ECO:0000256" key="14">
    <source>
        <dbReference type="RuleBase" id="RU000461"/>
    </source>
</evidence>
<dbReference type="AlphaFoldDB" id="A0AAV2AUA0"/>
<dbReference type="Proteomes" id="UP001497382">
    <property type="component" value="Unassembled WGS sequence"/>
</dbReference>
<evidence type="ECO:0000256" key="6">
    <source>
        <dbReference type="ARBA" id="ARBA00022723"/>
    </source>
</evidence>
<dbReference type="CDD" id="cd11055">
    <property type="entry name" value="CYP3A-like"/>
    <property type="match status" value="1"/>
</dbReference>
<evidence type="ECO:0000256" key="2">
    <source>
        <dbReference type="ARBA" id="ARBA00004174"/>
    </source>
</evidence>
<keyword evidence="9 14" id="KW-0560">Oxidoreductase</keyword>
<evidence type="ECO:0000256" key="13">
    <source>
        <dbReference type="PIRSR" id="PIRSR602401-1"/>
    </source>
</evidence>
<keyword evidence="8" id="KW-0492">Microsome</keyword>
<dbReference type="PRINTS" id="PR00385">
    <property type="entry name" value="P450"/>
</dbReference>
<feature type="transmembrane region" description="Helical" evidence="15">
    <location>
        <begin position="297"/>
        <end position="320"/>
    </location>
</feature>
<dbReference type="GO" id="GO:0020037">
    <property type="term" value="F:heme binding"/>
    <property type="evidence" value="ECO:0007669"/>
    <property type="project" value="InterPro"/>
</dbReference>
<evidence type="ECO:0000256" key="11">
    <source>
        <dbReference type="ARBA" id="ARBA00023033"/>
    </source>
</evidence>
<accession>A0AAV2AUA0</accession>
<keyword evidence="15" id="KW-1133">Transmembrane helix</keyword>
<dbReference type="GO" id="GO:0005789">
    <property type="term" value="C:endoplasmic reticulum membrane"/>
    <property type="evidence" value="ECO:0007669"/>
    <property type="project" value="UniProtKB-SubCell"/>
</dbReference>
<organism evidence="16 17">
    <name type="scientific">Larinioides sclopetarius</name>
    <dbReference type="NCBI Taxonomy" id="280406"/>
    <lineage>
        <taxon>Eukaryota</taxon>
        <taxon>Metazoa</taxon>
        <taxon>Ecdysozoa</taxon>
        <taxon>Arthropoda</taxon>
        <taxon>Chelicerata</taxon>
        <taxon>Arachnida</taxon>
        <taxon>Araneae</taxon>
        <taxon>Araneomorphae</taxon>
        <taxon>Entelegynae</taxon>
        <taxon>Araneoidea</taxon>
        <taxon>Araneidae</taxon>
        <taxon>Larinioides</taxon>
    </lineage>
</organism>
<dbReference type="SUPFAM" id="SSF48264">
    <property type="entry name" value="Cytochrome P450"/>
    <property type="match status" value="1"/>
</dbReference>
<dbReference type="GO" id="GO:0005506">
    <property type="term" value="F:iron ion binding"/>
    <property type="evidence" value="ECO:0007669"/>
    <property type="project" value="InterPro"/>
</dbReference>
<dbReference type="Pfam" id="PF00067">
    <property type="entry name" value="p450"/>
    <property type="match status" value="2"/>
</dbReference>
<dbReference type="InterPro" id="IPR036396">
    <property type="entry name" value="Cyt_P450_sf"/>
</dbReference>
<proteinExistence type="inferred from homology"/>
<evidence type="ECO:0008006" key="18">
    <source>
        <dbReference type="Google" id="ProtNLM"/>
    </source>
</evidence>
<evidence type="ECO:0000256" key="4">
    <source>
        <dbReference type="ARBA" id="ARBA00010617"/>
    </source>
</evidence>
<evidence type="ECO:0000256" key="8">
    <source>
        <dbReference type="ARBA" id="ARBA00022848"/>
    </source>
</evidence>
<keyword evidence="11 14" id="KW-0503">Monooxygenase</keyword>
<evidence type="ECO:0000256" key="3">
    <source>
        <dbReference type="ARBA" id="ARBA00004406"/>
    </source>
</evidence>
<evidence type="ECO:0000256" key="1">
    <source>
        <dbReference type="ARBA" id="ARBA00001971"/>
    </source>
</evidence>
<name>A0AAV2AUA0_9ARAC</name>
<evidence type="ECO:0000313" key="16">
    <source>
        <dbReference type="EMBL" id="CAL1286965.1"/>
    </source>
</evidence>
<keyword evidence="15" id="KW-0812">Transmembrane</keyword>
<comment type="subcellular location">
    <subcellularLocation>
        <location evidence="3">Endoplasmic reticulum membrane</location>
        <topology evidence="3">Peripheral membrane protein</topology>
    </subcellularLocation>
    <subcellularLocation>
        <location evidence="2">Microsome membrane</location>
        <topology evidence="2">Peripheral membrane protein</topology>
    </subcellularLocation>
</comment>
<keyword evidence="12 15" id="KW-0472">Membrane</keyword>